<dbReference type="SMART" id="SM00962">
    <property type="entry name" value="SRP54"/>
    <property type="match status" value="1"/>
</dbReference>
<feature type="transmembrane region" description="Helical" evidence="20">
    <location>
        <begin position="1163"/>
        <end position="1179"/>
    </location>
</feature>
<feature type="transmembrane region" description="Helical" evidence="20">
    <location>
        <begin position="483"/>
        <end position="509"/>
    </location>
</feature>
<dbReference type="Pfam" id="PF04542">
    <property type="entry name" value="Sigma70_r2"/>
    <property type="match status" value="1"/>
</dbReference>
<evidence type="ECO:0000256" key="21">
    <source>
        <dbReference type="SAM" id="SignalP"/>
    </source>
</evidence>
<dbReference type="InterPro" id="IPR013324">
    <property type="entry name" value="RNA_pol_sigma_r3/r4-like"/>
</dbReference>
<dbReference type="Pfam" id="PF00771">
    <property type="entry name" value="FHIPEP"/>
    <property type="match status" value="1"/>
</dbReference>
<dbReference type="GO" id="GO:0006614">
    <property type="term" value="P:SRP-dependent cotranslational protein targeting to membrane"/>
    <property type="evidence" value="ECO:0007669"/>
    <property type="project" value="InterPro"/>
</dbReference>
<evidence type="ECO:0000256" key="20">
    <source>
        <dbReference type="SAM" id="Phobius"/>
    </source>
</evidence>
<dbReference type="Pfam" id="PF01311">
    <property type="entry name" value="Bac_export_1"/>
    <property type="match status" value="1"/>
</dbReference>
<feature type="transmembrane region" description="Helical" evidence="20">
    <location>
        <begin position="386"/>
        <end position="412"/>
    </location>
</feature>
<dbReference type="InterPro" id="IPR013325">
    <property type="entry name" value="RNA_pol_sigma_r2"/>
</dbReference>
<evidence type="ECO:0000256" key="2">
    <source>
        <dbReference type="ARBA" id="ARBA00004651"/>
    </source>
</evidence>
<dbReference type="PROSITE" id="PS51123">
    <property type="entry name" value="OMPA_2"/>
    <property type="match status" value="1"/>
</dbReference>
<dbReference type="InterPro" id="IPR025505">
    <property type="entry name" value="FHIPEP_CS"/>
</dbReference>
<feature type="transmembrane region" description="Helical" evidence="20">
    <location>
        <begin position="432"/>
        <end position="462"/>
    </location>
</feature>
<dbReference type="Gene3D" id="1.20.140.160">
    <property type="match status" value="1"/>
</dbReference>
<dbReference type="InterPro" id="IPR012845">
    <property type="entry name" value="RNA_pol_sigma_FliA_WhiG"/>
</dbReference>
<dbReference type="PANTHER" id="PTHR30161">
    <property type="entry name" value="FLAGELLAR EXPORT PROTEIN, MEMBRANE FLHA SUBUNIT-RELATED"/>
    <property type="match status" value="1"/>
</dbReference>
<dbReference type="InterPro" id="IPR007627">
    <property type="entry name" value="RNA_pol_sigma70_r2"/>
</dbReference>
<dbReference type="InterPro" id="IPR029025">
    <property type="entry name" value="T3SS_substrate_exporter_C"/>
</dbReference>
<accession>A0A812XQ91</accession>
<feature type="transmembrane region" description="Helical" evidence="20">
    <location>
        <begin position="48"/>
        <end position="79"/>
    </location>
</feature>
<keyword evidence="17" id="KW-0975">Bacterial flagellum</keyword>
<dbReference type="InterPro" id="IPR042194">
    <property type="entry name" value="FHIPEP_1"/>
</dbReference>
<keyword evidence="13" id="KW-0731">Sigma factor</keyword>
<dbReference type="Pfam" id="PF00691">
    <property type="entry name" value="OmpA"/>
    <property type="match status" value="1"/>
</dbReference>
<keyword evidence="15" id="KW-0342">GTP-binding</keyword>
<dbReference type="PRINTS" id="PR00951">
    <property type="entry name" value="FLGBIOSNFLIP"/>
</dbReference>
<feature type="transmembrane region" description="Helical" evidence="20">
    <location>
        <begin position="688"/>
        <end position="706"/>
    </location>
</feature>
<evidence type="ECO:0000256" key="11">
    <source>
        <dbReference type="ARBA" id="ARBA00022989"/>
    </source>
</evidence>
<dbReference type="SUPFAM" id="SSF103088">
    <property type="entry name" value="OmpA-like"/>
    <property type="match status" value="1"/>
</dbReference>
<dbReference type="GO" id="GO:0006352">
    <property type="term" value="P:DNA-templated transcription initiation"/>
    <property type="evidence" value="ECO:0007669"/>
    <property type="project" value="InterPro"/>
</dbReference>
<keyword evidence="5" id="KW-0813">Transport</keyword>
<evidence type="ECO:0000256" key="13">
    <source>
        <dbReference type="ARBA" id="ARBA00023082"/>
    </source>
</evidence>
<evidence type="ECO:0000256" key="18">
    <source>
        <dbReference type="ARBA" id="ARBA00023163"/>
    </source>
</evidence>
<keyword evidence="14" id="KW-0238">DNA-binding</keyword>
<dbReference type="CDD" id="cd06171">
    <property type="entry name" value="Sigma70_r4"/>
    <property type="match status" value="1"/>
</dbReference>
<evidence type="ECO:0000256" key="10">
    <source>
        <dbReference type="ARBA" id="ARBA00022927"/>
    </source>
</evidence>
<dbReference type="InterPro" id="IPR006135">
    <property type="entry name" value="T3SS_substrate_exporter"/>
</dbReference>
<dbReference type="PROSITE" id="PS00994">
    <property type="entry name" value="FHIPEP"/>
    <property type="match status" value="1"/>
</dbReference>
<keyword evidence="18" id="KW-0804">Transcription</keyword>
<evidence type="ECO:0000313" key="24">
    <source>
        <dbReference type="Proteomes" id="UP000601435"/>
    </source>
</evidence>
<dbReference type="CDD" id="cd07185">
    <property type="entry name" value="OmpA_C-like"/>
    <property type="match status" value="1"/>
</dbReference>
<evidence type="ECO:0000313" key="23">
    <source>
        <dbReference type="EMBL" id="CAE7740849.1"/>
    </source>
</evidence>
<dbReference type="Gene3D" id="3.40.30.60">
    <property type="entry name" value="FHIPEP family, domain 1"/>
    <property type="match status" value="1"/>
</dbReference>
<dbReference type="Gene3D" id="6.10.250.2080">
    <property type="match status" value="1"/>
</dbReference>
<feature type="transmembrane region" description="Helical" evidence="20">
    <location>
        <begin position="190"/>
        <end position="212"/>
    </location>
</feature>
<feature type="transmembrane region" description="Helical" evidence="20">
    <location>
        <begin position="726"/>
        <end position="749"/>
    </location>
</feature>
<keyword evidence="16 20" id="KW-0472">Membrane</keyword>
<sequence>MNLMRFKQLLLLLCGILIAQDAAAVMDLPALTVTTEDDGTQKYSVGIQILVVMTILTLLPSLVIMMTAFTRIIIVFAILRQAIGMQQTPSNQILVGIALFMTIFIMAPVFEEVNRVAIEPYVAETLPPQQALEAAAEPFRAFMLEQTRENDLDLFMRLSEHEPVDTAEDINFFVLVPAFMTSELKTAFQIGFMLFIPFLIIDMVVASVLMSMGMMMLSPLIISLPFKIMLFVLVDGIGDVLSVFGEALGLIVIIVSILVLPSLFVGLVVSVFQAATQINEQTLSFLPRLLMTLLSIMALGPWVLSELLDHFQRIFEMIPILELLFNTLRVAGFFMVVPIFGNQLVSPRIRIALSMAVGLALTPVMGDAPDIADLNLGIMVDLVLQIMLAIGLGFTAVIFFQLFVIAGQFIGMQMGLGFAAMVDPGNGVSVTVWSQFFLMLVTLSFLVLNGHLILFEIFVAGFKLYPNGMELGMGEFAARIAQLGGWMFAGGVLLAIPAVVSLLIVNMSFGVMNRSAPQLNVFSLGFPFSLLFGLVIIWFVLHGWADQFHRLATEFLDIVSGISQEGQVARSRELNSVAIVTFGAAAAIFVAPDLAALMMDMTRVIFTSAAQPEIPLPTYLSNAVGEAMWAILPFSLVMFAAGVLSSIGVGGILFSSKAFAPKLSRMSPLKGLGRMFSKKSLMELAKSLAKFVLVSGVATLVLSYFLDDLLVLGGLPVEVAIAEGVVYVGWALLFIGMALVVVAVMDVPFQVADHKKQLKMTKQEVKDEHKDSEGKPEVKARIRALQQQMSRRKALEDVPDADVVITNPEHFSVAIKYNAKEMAAPVLLAKGVDHMAFRIREIADKHEVPIVPIPALARAIYFNTEAGDEIPEGLYIAVAQVLAYIYQLEQYQRGALAIPCLLLLVLALMTIRVPPTVLDLSFTFNIALALVVLLVSVYVMRPLDFAAFPTILLVATLLRLALNVASTRVVLLDGHGGGSAAGKVIESFGEVLVGGNYVVGLVVFIILVIINFVVVTKGAGRISEVSARFTLDAMPGKQMAIDADLNSGVIDQEQARVRREEVAAEADFYGSMDGASKFVKGDAIAGILILLINIVGGLTIGIVQHDLDFSQALEVYTLLTIGDGLVAQLPSLLLSTAAAMIVTRANSSQDMGLQVVNQLFAEPKALAIAAGILFALGIVPGMPHGVFLTLAIAAAAIAWWIHQKSLQPVAVATAVEEEVADVQPERSEVSWEDVSPVDTLGLEVGYKLIPLVDKNQSGELLSRIRGVRKKLSQELGFLVPTIHIRDNLDLLPNGYRFSLMGVSVGEAEIFVDKFLAIDPGETFGPLSGLATKDPAFGLPAYWIEEHEKDNAQTLGYTVVDASTVVATHVNQIMLDNAADLLGHDEVQHLVDLLAQGSPTLAEQLVPGAISLSGLLKILQNLLREKIPVKDIRTIAQCLADGSASSLSLDDQTNLVRSQLSRMIVQNIYGSEQSLEVITLDPELEQLLLQAKNQGSADAPVIEPVMAELGGDALILRQHREGYQVSSVTVESLIPRQSNPGCHPDLVEHLVKLGYEESVIQALPGCADLGQFRTVLAQRLHYAHKPGSALLGVYRFVGTSGVGKSSLVIKLMAQFVRQNPSTALAVISTDMERLAGTEALQLACQTFGVHMQECAPEELQATVQKFKNKALILVDTPAIAPARPLIAISGVKDIWVCSALHSDALGGLLYDLRLPLYWLGTANGLPDGLELANEMVKLGPREHAGLISAFSDIAHKMDVLIIDTAAGIADDVLSFLCAAQEIIVVVCNEPTSITDAYALIKILNQQFGINKIRVVANMVRNDADGVAVYDKLQHVTDRFLDVALLHAGSIPQDEQLRRAVQKQRAVLDLYPASKSAQAGMLGLLESVGKYDASKGASFETYAGIRIRGSMLDEMRRGDWAPRSVHRNARRVTEAMRKVEHALGKEASDRDIADRMQVSLEEYYDILKDASTCRLVSYEELNESDDPSALPHLDVGDHGAERDEMIQDLVAAIGELPERERLVMSLYYDEELNLKEIGAVLGVSESRISQILSQATLRVRSKVGGQVAALLDAPAFIIVVGGTLGAVVLQTPWLSLVRILGAVIGLIQVLGNLAVGEPDKAASPHVVDLPESTAFADQEDGDTFIEDPIDAAQSLLGGFAQLEGVSVASNNEWLELSLDANVLFAPGQTSLTPVAAALLEPAVALVSSTRNPLTIEGFTDNVPSESQLYPSNWEISSARASSVARFFVSQGVRPERISAVGYGENFPVATNATPDGRAANRRVVVVIARRTDASRNLNANPEGGAFAFLRSGPQNELDPRVVKTRTPEGGLIFSTESDLLSRDDE</sequence>
<feature type="transmembrane region" description="Helical" evidence="20">
    <location>
        <begin position="920"/>
        <end position="939"/>
    </location>
</feature>
<feature type="transmembrane region" description="Helical" evidence="20">
    <location>
        <begin position="521"/>
        <end position="541"/>
    </location>
</feature>
<organism evidence="23 24">
    <name type="scientific">Symbiodinium necroappetens</name>
    <dbReference type="NCBI Taxonomy" id="1628268"/>
    <lineage>
        <taxon>Eukaryota</taxon>
        <taxon>Sar</taxon>
        <taxon>Alveolata</taxon>
        <taxon>Dinophyceae</taxon>
        <taxon>Suessiales</taxon>
        <taxon>Symbiodiniaceae</taxon>
        <taxon>Symbiodinium</taxon>
    </lineage>
</organism>
<feature type="transmembrane region" description="Helical" evidence="20">
    <location>
        <begin position="224"/>
        <end position="244"/>
    </location>
</feature>
<dbReference type="NCBIfam" id="TIGR01103">
    <property type="entry name" value="fliP"/>
    <property type="match status" value="1"/>
</dbReference>
<feature type="transmembrane region" description="Helical" evidence="20">
    <location>
        <begin position="894"/>
        <end position="914"/>
    </location>
</feature>
<dbReference type="GO" id="GO:0016987">
    <property type="term" value="F:sigma factor activity"/>
    <property type="evidence" value="ECO:0007669"/>
    <property type="project" value="UniProtKB-KW"/>
</dbReference>
<keyword evidence="11 20" id="KW-1133">Transmembrane helix</keyword>
<dbReference type="NCBIfam" id="TIGR01400">
    <property type="entry name" value="fliR"/>
    <property type="match status" value="1"/>
</dbReference>
<evidence type="ECO:0000259" key="22">
    <source>
        <dbReference type="PROSITE" id="PS51123"/>
    </source>
</evidence>
<feature type="transmembrane region" description="Helical" evidence="20">
    <location>
        <begin position="91"/>
        <end position="110"/>
    </location>
</feature>
<dbReference type="NCBIfam" id="NF009438">
    <property type="entry name" value="PRK12797.1"/>
    <property type="match status" value="1"/>
</dbReference>
<comment type="similarity">
    <text evidence="3">Belongs to the FHIPEP (flagella/HR/invasion proteins export pore) family.</text>
</comment>
<dbReference type="SUPFAM" id="SSF88659">
    <property type="entry name" value="Sigma3 and sigma4 domains of RNA polymerase sigma factors"/>
    <property type="match status" value="2"/>
</dbReference>
<keyword evidence="21" id="KW-0732">Signal</keyword>
<feature type="chain" id="PRO_5033052742" description="Flagellar biosynthetic protein FlhB" evidence="21">
    <location>
        <begin position="25"/>
        <end position="2343"/>
    </location>
</feature>
<dbReference type="Gene3D" id="1.10.1740.10">
    <property type="match status" value="1"/>
</dbReference>
<dbReference type="Gene3D" id="3.40.1690.10">
    <property type="entry name" value="secretion proteins EscU"/>
    <property type="match status" value="1"/>
</dbReference>
<feature type="transmembrane region" description="Helical" evidence="20">
    <location>
        <begin position="250"/>
        <end position="273"/>
    </location>
</feature>
<dbReference type="PRINTS" id="PR01302">
    <property type="entry name" value="TYPE3IMPPROT"/>
</dbReference>
<keyword evidence="12" id="KW-0805">Transcription regulation</keyword>
<dbReference type="NCBIfam" id="TIGR02479">
    <property type="entry name" value="FliA_WhiG"/>
    <property type="match status" value="1"/>
</dbReference>
<gene>
    <name evidence="23" type="primary">flhA</name>
    <name evidence="23" type="ORF">SNEC2469_LOCUS21412</name>
</gene>
<evidence type="ECO:0000256" key="8">
    <source>
        <dbReference type="ARBA" id="ARBA00022741"/>
    </source>
</evidence>
<name>A0A812XQ91_9DINO</name>
<dbReference type="PANTHER" id="PTHR30161:SF1">
    <property type="entry name" value="FLAGELLAR BIOSYNTHESIS PROTEIN FLHA-RELATED"/>
    <property type="match status" value="1"/>
</dbReference>
<dbReference type="InterPro" id="IPR005838">
    <property type="entry name" value="T3SS_IM_P"/>
</dbReference>
<dbReference type="Pfam" id="PF04539">
    <property type="entry name" value="Sigma70_r3"/>
    <property type="match status" value="1"/>
</dbReference>
<evidence type="ECO:0000256" key="12">
    <source>
        <dbReference type="ARBA" id="ARBA00023015"/>
    </source>
</evidence>
<dbReference type="GO" id="GO:0009306">
    <property type="term" value="P:protein secretion"/>
    <property type="evidence" value="ECO:0007669"/>
    <property type="project" value="InterPro"/>
</dbReference>
<feature type="transmembrane region" description="Helical" evidence="20">
    <location>
        <begin position="1115"/>
        <end position="1142"/>
    </location>
</feature>
<keyword evidence="10" id="KW-0653">Protein transport</keyword>
<feature type="signal peptide" evidence="21">
    <location>
        <begin position="1"/>
        <end position="24"/>
    </location>
</feature>
<dbReference type="EMBL" id="CAJNJA010037918">
    <property type="protein sequence ID" value="CAE7740849.1"/>
    <property type="molecule type" value="Genomic_DNA"/>
</dbReference>
<dbReference type="InterPro" id="IPR006301">
    <property type="entry name" value="FlhA"/>
</dbReference>
<feature type="transmembrane region" description="Helical" evidence="20">
    <location>
        <begin position="627"/>
        <end position="654"/>
    </location>
</feature>
<feature type="transmembrane region" description="Helical" evidence="20">
    <location>
        <begin position="324"/>
        <end position="345"/>
    </location>
</feature>
<proteinExistence type="inferred from homology"/>
<evidence type="ECO:0000256" key="15">
    <source>
        <dbReference type="ARBA" id="ARBA00023134"/>
    </source>
</evidence>
<keyword evidence="7 20" id="KW-0812">Transmembrane</keyword>
<dbReference type="SUPFAM" id="SSF160544">
    <property type="entry name" value="EscU C-terminal domain-like"/>
    <property type="match status" value="1"/>
</dbReference>
<feature type="domain" description="OmpA-like" evidence="22">
    <location>
        <begin position="2169"/>
        <end position="2289"/>
    </location>
</feature>
<evidence type="ECO:0000256" key="9">
    <source>
        <dbReference type="ARBA" id="ARBA00022795"/>
    </source>
</evidence>
<evidence type="ECO:0000256" key="7">
    <source>
        <dbReference type="ARBA" id="ARBA00022692"/>
    </source>
</evidence>
<dbReference type="GO" id="GO:0005886">
    <property type="term" value="C:plasma membrane"/>
    <property type="evidence" value="ECO:0007669"/>
    <property type="project" value="UniProtKB-SubCell"/>
</dbReference>
<keyword evidence="24" id="KW-1185">Reference proteome</keyword>
<dbReference type="Gene3D" id="1.10.8.540">
    <property type="entry name" value="FHIPEP family, domain 3"/>
    <property type="match status" value="1"/>
</dbReference>
<dbReference type="InterPro" id="IPR007624">
    <property type="entry name" value="RNA_pol_sigma70_r3"/>
</dbReference>
<evidence type="ECO:0000256" key="1">
    <source>
        <dbReference type="ARBA" id="ARBA00004117"/>
    </source>
</evidence>
<feature type="transmembrane region" description="Helical" evidence="20">
    <location>
        <begin position="2093"/>
        <end position="2113"/>
    </location>
</feature>
<dbReference type="NCBIfam" id="TIGR01398">
    <property type="entry name" value="FlhA"/>
    <property type="match status" value="1"/>
</dbReference>
<feature type="transmembrane region" description="Helical" evidence="20">
    <location>
        <begin position="577"/>
        <end position="599"/>
    </location>
</feature>
<feature type="transmembrane region" description="Helical" evidence="20">
    <location>
        <begin position="951"/>
        <end position="971"/>
    </location>
</feature>
<dbReference type="InterPro" id="IPR006665">
    <property type="entry name" value="OmpA-like"/>
</dbReference>
<dbReference type="InterPro" id="IPR014284">
    <property type="entry name" value="RNA_pol_sigma-70_dom"/>
</dbReference>
<feature type="transmembrane region" description="Helical" evidence="20">
    <location>
        <begin position="285"/>
        <end position="304"/>
    </location>
</feature>
<evidence type="ECO:0000256" key="17">
    <source>
        <dbReference type="ARBA" id="ARBA00023143"/>
    </source>
</evidence>
<dbReference type="InterPro" id="IPR005837">
    <property type="entry name" value="FliP"/>
</dbReference>
<dbReference type="Pfam" id="PF01312">
    <property type="entry name" value="Bac_export_2"/>
    <property type="match status" value="1"/>
</dbReference>
<feature type="transmembrane region" description="Helical" evidence="20">
    <location>
        <begin position="991"/>
        <end position="1014"/>
    </location>
</feature>
<evidence type="ECO:0000256" key="14">
    <source>
        <dbReference type="ARBA" id="ARBA00023125"/>
    </source>
</evidence>
<dbReference type="InterPro" id="IPR001712">
    <property type="entry name" value="T3SS_FHIPEP"/>
</dbReference>
<evidence type="ECO:0000256" key="6">
    <source>
        <dbReference type="ARBA" id="ARBA00022475"/>
    </source>
</evidence>
<comment type="subcellular location">
    <subcellularLocation>
        <location evidence="1">Bacterial flagellum basal body</location>
    </subcellularLocation>
    <subcellularLocation>
        <location evidence="2">Cell membrane</location>
        <topology evidence="2">Multi-pass membrane protein</topology>
    </subcellularLocation>
</comment>
<dbReference type="NCBIfam" id="TIGR00328">
    <property type="entry name" value="flhB"/>
    <property type="match status" value="1"/>
</dbReference>
<dbReference type="InterPro" id="IPR027417">
    <property type="entry name" value="P-loop_NTPase"/>
</dbReference>
<keyword evidence="8" id="KW-0547">Nucleotide-binding</keyword>
<dbReference type="InterPro" id="IPR042193">
    <property type="entry name" value="FHIPEP_3"/>
</dbReference>
<dbReference type="Pfam" id="PF04545">
    <property type="entry name" value="Sigma70_r4"/>
    <property type="match status" value="1"/>
</dbReference>
<dbReference type="Gene3D" id="3.40.50.300">
    <property type="entry name" value="P-loop containing nucleotide triphosphate hydrolases"/>
    <property type="match status" value="2"/>
</dbReference>
<dbReference type="Gene3D" id="3.30.1330.60">
    <property type="entry name" value="OmpA-like domain"/>
    <property type="match status" value="1"/>
</dbReference>
<evidence type="ECO:0000256" key="19">
    <source>
        <dbReference type="ARBA" id="ARBA00023225"/>
    </source>
</evidence>
<comment type="caution">
    <text evidence="23">The sequence shown here is derived from an EMBL/GenBank/DDBJ whole genome shotgun (WGS) entry which is preliminary data.</text>
</comment>
<dbReference type="InterPro" id="IPR006303">
    <property type="entry name" value="FliR"/>
</dbReference>
<dbReference type="GO" id="GO:0003677">
    <property type="term" value="F:DNA binding"/>
    <property type="evidence" value="ECO:0007669"/>
    <property type="project" value="UniProtKB-KW"/>
</dbReference>
<evidence type="ECO:0000256" key="4">
    <source>
        <dbReference type="ARBA" id="ARBA00021622"/>
    </source>
</evidence>
<dbReference type="InterPro" id="IPR036737">
    <property type="entry name" value="OmpA-like_sf"/>
</dbReference>
<dbReference type="InterPro" id="IPR000897">
    <property type="entry name" value="SRP54_GTPase_dom"/>
</dbReference>
<feature type="transmembrane region" description="Helical" evidence="20">
    <location>
        <begin position="2065"/>
        <end position="2087"/>
    </location>
</feature>
<dbReference type="InterPro" id="IPR006136">
    <property type="entry name" value="FlhB"/>
</dbReference>
<reference evidence="23" key="1">
    <citation type="submission" date="2021-02" db="EMBL/GenBank/DDBJ databases">
        <authorList>
            <person name="Dougan E. K."/>
            <person name="Rhodes N."/>
            <person name="Thang M."/>
            <person name="Chan C."/>
        </authorList>
    </citation>
    <scope>NUCLEOTIDE SEQUENCE</scope>
</reference>
<keyword evidence="6" id="KW-1003">Cell membrane</keyword>
<dbReference type="GO" id="GO:0003899">
    <property type="term" value="F:DNA-directed RNA polymerase activity"/>
    <property type="evidence" value="ECO:0007669"/>
    <property type="project" value="InterPro"/>
</dbReference>
<dbReference type="SUPFAM" id="SSF88946">
    <property type="entry name" value="Sigma2 domain of RNA polymerase sigma factors"/>
    <property type="match status" value="1"/>
</dbReference>
<dbReference type="PROSITE" id="PS01060">
    <property type="entry name" value="FLIP_1"/>
    <property type="match status" value="1"/>
</dbReference>
<keyword evidence="9" id="KW-1005">Bacterial flagellum biogenesis</keyword>
<dbReference type="Pfam" id="PF00813">
    <property type="entry name" value="FliP"/>
    <property type="match status" value="1"/>
</dbReference>
<dbReference type="Proteomes" id="UP000601435">
    <property type="component" value="Unassembled WGS sequence"/>
</dbReference>
<dbReference type="OrthoDB" id="8196658at2759"/>
<keyword evidence="19" id="KW-1006">Bacterial flagellum protein export</keyword>
<evidence type="ECO:0000256" key="16">
    <source>
        <dbReference type="ARBA" id="ARBA00023136"/>
    </source>
</evidence>
<dbReference type="InterPro" id="IPR002010">
    <property type="entry name" value="T3SS_IM_R"/>
</dbReference>
<protein>
    <recommendedName>
        <fullName evidence="4">Flagellar biosynthetic protein FlhB</fullName>
    </recommendedName>
</protein>
<evidence type="ECO:0000256" key="3">
    <source>
        <dbReference type="ARBA" id="ARBA00008835"/>
    </source>
</evidence>
<dbReference type="SUPFAM" id="SSF52540">
    <property type="entry name" value="P-loop containing nucleoside triphosphate hydrolases"/>
    <property type="match status" value="1"/>
</dbReference>
<dbReference type="GO" id="GO:0005525">
    <property type="term" value="F:GTP binding"/>
    <property type="evidence" value="ECO:0007669"/>
    <property type="project" value="UniProtKB-KW"/>
</dbReference>
<evidence type="ECO:0000256" key="5">
    <source>
        <dbReference type="ARBA" id="ARBA00022448"/>
    </source>
</evidence>
<dbReference type="InterPro" id="IPR007630">
    <property type="entry name" value="RNA_pol_sigma70_r4"/>
</dbReference>
<feature type="transmembrane region" description="Helical" evidence="20">
    <location>
        <begin position="1083"/>
        <end position="1103"/>
    </location>
</feature>
<dbReference type="Pfam" id="PF00448">
    <property type="entry name" value="SRP54"/>
    <property type="match status" value="1"/>
</dbReference>
<dbReference type="NCBIfam" id="NF005413">
    <property type="entry name" value="PRK06986.1"/>
    <property type="match status" value="1"/>
</dbReference>
<dbReference type="NCBIfam" id="TIGR02937">
    <property type="entry name" value="sigma70-ECF"/>
    <property type="match status" value="1"/>
</dbReference>